<dbReference type="GO" id="GO:0016301">
    <property type="term" value="F:kinase activity"/>
    <property type="evidence" value="ECO:0007669"/>
    <property type="project" value="UniProtKB-KW"/>
</dbReference>
<dbReference type="InterPro" id="IPR043129">
    <property type="entry name" value="ATPase_NBD"/>
</dbReference>
<dbReference type="Gene3D" id="3.30.420.40">
    <property type="match status" value="2"/>
</dbReference>
<accession>A0A177K9U2</accession>
<evidence type="ECO:0000259" key="1">
    <source>
        <dbReference type="Pfam" id="PF01869"/>
    </source>
</evidence>
<evidence type="ECO:0000313" key="3">
    <source>
        <dbReference type="Proteomes" id="UP000076998"/>
    </source>
</evidence>
<dbReference type="InterPro" id="IPR002731">
    <property type="entry name" value="ATPase_BadF"/>
</dbReference>
<dbReference type="Pfam" id="PF01869">
    <property type="entry name" value="BcrAD_BadFG"/>
    <property type="match status" value="1"/>
</dbReference>
<keyword evidence="2" id="KW-0808">Transferase</keyword>
<dbReference type="PANTHER" id="PTHR43190:SF3">
    <property type="entry name" value="N-ACETYL-D-GLUCOSAMINE KINASE"/>
    <property type="match status" value="1"/>
</dbReference>
<gene>
    <name evidence="2" type="ORF">AYL44_06755</name>
</gene>
<dbReference type="PANTHER" id="PTHR43190">
    <property type="entry name" value="N-ACETYL-D-GLUCOSAMINE KINASE"/>
    <property type="match status" value="1"/>
</dbReference>
<dbReference type="RefSeq" id="WP_064002531.1">
    <property type="nucleotide sequence ID" value="NZ_LSTV01000002.1"/>
</dbReference>
<feature type="domain" description="ATPase BadF/BadG/BcrA/BcrD type" evidence="1">
    <location>
        <begin position="5"/>
        <end position="301"/>
    </location>
</feature>
<dbReference type="OrthoDB" id="8701357at2"/>
<keyword evidence="2" id="KW-0418">Kinase</keyword>
<dbReference type="SUPFAM" id="SSF53067">
    <property type="entry name" value="Actin-like ATPase domain"/>
    <property type="match status" value="2"/>
</dbReference>
<sequence length="315" mass="33049">MTAYLGVDGGGTKTAFRLIDEHGATLATSTQPTSYYFGGGIGVLERVLRDGIADVTADAGIRTDDIAHTFFGVPGYGEASADVPRVQDIARRVLGHERYTCGNDMLGGWAGSLGGRDGINVIAGTGSMSYGERGGVGHRVGGWSEIFGDEGSGYWVGIRGLTLFSRMADGRSPRTHLYDAMRTRLGVTEDLDAIGTVMGEWGAQRTAIADLSKTVMDAAEAGDPAARAVLVDGADALVELVTAARTALEYAEDEEVVVSYSGGMFSAPLYRDLFVEALTRAGAYTVVAPRYSPDLGSALYAMRCAGVVVPDVLPV</sequence>
<dbReference type="AlphaFoldDB" id="A0A177K9U2"/>
<comment type="caution">
    <text evidence="2">The sequence shown here is derived from an EMBL/GenBank/DDBJ whole genome shotgun (WGS) entry which is preliminary data.</text>
</comment>
<organism evidence="2 3">
    <name type="scientific">Microbacterium oleivorans</name>
    <dbReference type="NCBI Taxonomy" id="273677"/>
    <lineage>
        <taxon>Bacteria</taxon>
        <taxon>Bacillati</taxon>
        <taxon>Actinomycetota</taxon>
        <taxon>Actinomycetes</taxon>
        <taxon>Micrococcales</taxon>
        <taxon>Microbacteriaceae</taxon>
        <taxon>Microbacterium</taxon>
    </lineage>
</organism>
<dbReference type="EMBL" id="LSTV01000002">
    <property type="protein sequence ID" value="OAH50162.1"/>
    <property type="molecule type" value="Genomic_DNA"/>
</dbReference>
<dbReference type="Proteomes" id="UP000076998">
    <property type="component" value="Unassembled WGS sequence"/>
</dbReference>
<dbReference type="CDD" id="cd24007">
    <property type="entry name" value="ASKHA_NBD_eukNAGK-like"/>
    <property type="match status" value="1"/>
</dbReference>
<name>A0A177K9U2_9MICO</name>
<protein>
    <submittedName>
        <fullName evidence="2">N-acetylglucosamine kinase</fullName>
    </submittedName>
</protein>
<evidence type="ECO:0000313" key="2">
    <source>
        <dbReference type="EMBL" id="OAH50162.1"/>
    </source>
</evidence>
<reference evidence="2 3" key="1">
    <citation type="submission" date="2016-02" db="EMBL/GenBank/DDBJ databases">
        <authorList>
            <person name="Wen L."/>
            <person name="He K."/>
            <person name="Yang H."/>
        </authorList>
    </citation>
    <scope>NUCLEOTIDE SEQUENCE [LARGE SCALE GENOMIC DNA]</scope>
    <source>
        <strain evidence="2 3">CD11_3</strain>
    </source>
</reference>
<dbReference type="InterPro" id="IPR052519">
    <property type="entry name" value="Euk-type_GlcNAc_Kinase"/>
</dbReference>
<proteinExistence type="predicted"/>